<evidence type="ECO:0000256" key="1">
    <source>
        <dbReference type="ARBA" id="ARBA00022630"/>
    </source>
</evidence>
<keyword evidence="2" id="KW-0274">FAD</keyword>
<dbReference type="NCBIfam" id="NF006091">
    <property type="entry name" value="PRK08243.1"/>
    <property type="match status" value="1"/>
</dbReference>
<dbReference type="PANTHER" id="PTHR43004:SF3">
    <property type="entry name" value="P-HYDROXYBENZOATE HYDROXYLASE"/>
    <property type="match status" value="1"/>
</dbReference>
<dbReference type="InterPro" id="IPR036188">
    <property type="entry name" value="FAD/NAD-bd_sf"/>
</dbReference>
<dbReference type="PANTHER" id="PTHR43004">
    <property type="entry name" value="TRK SYSTEM POTASSIUM UPTAKE PROTEIN"/>
    <property type="match status" value="1"/>
</dbReference>
<gene>
    <name evidence="4" type="primary">pobA</name>
    <name evidence="4" type="ORF">ACFMB1_09210</name>
</gene>
<evidence type="ECO:0000313" key="5">
    <source>
        <dbReference type="Proteomes" id="UP001596116"/>
    </source>
</evidence>
<dbReference type="EC" id="1.14.13.2" evidence="4"/>
<keyword evidence="5" id="KW-1185">Reference proteome</keyword>
<dbReference type="PRINTS" id="PR00420">
    <property type="entry name" value="RNGMNOXGNASE"/>
</dbReference>
<proteinExistence type="predicted"/>
<protein>
    <submittedName>
        <fullName evidence="4">4-hydroxybenzoate 3-monooxygenase</fullName>
        <ecNumber evidence="4">1.14.13.2</ecNumber>
    </submittedName>
</protein>
<sequence length="389" mass="43068">MKTQVAIIGSGPAGLMLGHLLRQAGIDAVIIERQTQEHVLSRIRAGVLETVTTDILDELDIAARMHAEGLPHAGFNLAYDERLVRIDMRALVGADVMVYGQTELTKDLIDAAPARGLEIIWEAADVALHDVTGDAPAVTYIKDGMEKRVEARFIAGCDGFHGPSRQAIPESQGASYEKVYPFGWLGILSDVPPCNHELIYANHEHGFALASMRSPTRSRYYIQVPLTDKVEDWPDERLWDELCLRLPPEAASHVTRGPALEKSIAPLRSFVFEPMRYGSLFLAGDAAHIVPPTGAKGLNLAASDVRYLSRAMIAWFKSNDSEAIEAYSQKALARVWKSERFSWQLTMLMHRFPTDSAFDRRVQIAELDYIASSEAAQKTVAENYVGLPL</sequence>
<dbReference type="SUPFAM" id="SSF54373">
    <property type="entry name" value="FAD-linked reductases, C-terminal domain"/>
    <property type="match status" value="1"/>
</dbReference>
<organism evidence="4 5">
    <name type="scientific">Hyphococcus aureus</name>
    <dbReference type="NCBI Taxonomy" id="2666033"/>
    <lineage>
        <taxon>Bacteria</taxon>
        <taxon>Pseudomonadati</taxon>
        <taxon>Pseudomonadota</taxon>
        <taxon>Alphaproteobacteria</taxon>
        <taxon>Parvularculales</taxon>
        <taxon>Parvularculaceae</taxon>
        <taxon>Hyphococcus</taxon>
    </lineage>
</organism>
<evidence type="ECO:0000256" key="2">
    <source>
        <dbReference type="ARBA" id="ARBA00022827"/>
    </source>
</evidence>
<dbReference type="Pfam" id="PF01494">
    <property type="entry name" value="FAD_binding_3"/>
    <property type="match status" value="1"/>
</dbReference>
<dbReference type="InterPro" id="IPR002938">
    <property type="entry name" value="FAD-bd"/>
</dbReference>
<dbReference type="EMBL" id="JBHPON010000001">
    <property type="protein sequence ID" value="MFC6035719.1"/>
    <property type="molecule type" value="Genomic_DNA"/>
</dbReference>
<reference evidence="4 5" key="1">
    <citation type="submission" date="2024-09" db="EMBL/GenBank/DDBJ databases">
        <authorList>
            <person name="Zhang Z.-H."/>
        </authorList>
    </citation>
    <scope>NUCLEOTIDE SEQUENCE [LARGE SCALE GENOMIC DNA]</scope>
    <source>
        <strain evidence="4 5">HHTR114</strain>
    </source>
</reference>
<dbReference type="RefSeq" id="WP_379878762.1">
    <property type="nucleotide sequence ID" value="NZ_JBHPON010000001.1"/>
</dbReference>
<evidence type="ECO:0000259" key="3">
    <source>
        <dbReference type="Pfam" id="PF01494"/>
    </source>
</evidence>
<dbReference type="NCBIfam" id="TIGR02360">
    <property type="entry name" value="pbenz_hydroxyl"/>
    <property type="match status" value="1"/>
</dbReference>
<comment type="caution">
    <text evidence="4">The sequence shown here is derived from an EMBL/GenBank/DDBJ whole genome shotgun (WGS) entry which is preliminary data.</text>
</comment>
<keyword evidence="4" id="KW-0560">Oxidoreductase</keyword>
<evidence type="ECO:0000313" key="4">
    <source>
        <dbReference type="EMBL" id="MFC6035719.1"/>
    </source>
</evidence>
<accession>A0ABW1KW16</accession>
<dbReference type="Gene3D" id="3.50.50.60">
    <property type="entry name" value="FAD/NAD(P)-binding domain"/>
    <property type="match status" value="1"/>
</dbReference>
<dbReference type="GO" id="GO:0018659">
    <property type="term" value="F:4-hydroxybenzoate 3-monooxygenase activity"/>
    <property type="evidence" value="ECO:0007669"/>
    <property type="project" value="UniProtKB-EC"/>
</dbReference>
<keyword evidence="1" id="KW-0285">Flavoprotein</keyword>
<name>A0ABW1KW16_9PROT</name>
<dbReference type="SUPFAM" id="SSF51905">
    <property type="entry name" value="FAD/NAD(P)-binding domain"/>
    <property type="match status" value="1"/>
</dbReference>
<dbReference type="Gene3D" id="3.30.9.10">
    <property type="entry name" value="D-Amino Acid Oxidase, subunit A, domain 2"/>
    <property type="match status" value="1"/>
</dbReference>
<feature type="domain" description="FAD-binding" evidence="3">
    <location>
        <begin position="2"/>
        <end position="342"/>
    </location>
</feature>
<dbReference type="InterPro" id="IPR050641">
    <property type="entry name" value="RIFMO-like"/>
</dbReference>
<dbReference type="Proteomes" id="UP001596116">
    <property type="component" value="Unassembled WGS sequence"/>
</dbReference>
<dbReference type="InterPro" id="IPR012733">
    <property type="entry name" value="HB_mOase"/>
</dbReference>